<dbReference type="EMBL" id="GFAA01002795">
    <property type="protein sequence ID" value="JAU00640.1"/>
    <property type="molecule type" value="mRNA"/>
</dbReference>
<feature type="non-terminal residue" evidence="1">
    <location>
        <position position="93"/>
    </location>
</feature>
<reference evidence="1" key="1">
    <citation type="submission" date="2016-09" db="EMBL/GenBank/DDBJ databases">
        <authorList>
            <person name="Capua I."/>
            <person name="De Benedictis P."/>
            <person name="Joannis T."/>
            <person name="Lombin L.H."/>
            <person name="Cattoli G."/>
        </authorList>
    </citation>
    <scope>NUCLEOTIDE SEQUENCE</scope>
</reference>
<reference evidence="1" key="2">
    <citation type="journal article" date="2017" name="Front. Cell. Infect. Microbiol.">
        <title>Analysis of the Salivary Gland Transcriptome of Unfed and Partially Fed Amblyomma sculptum Ticks and Descriptive Proteome of the Saliva.</title>
        <authorList>
            <person name="Esteves E."/>
            <person name="Maruyama S.R."/>
            <person name="Kawahara R."/>
            <person name="Fujita A."/>
            <person name="Martins L.A."/>
            <person name="Righi A.A."/>
            <person name="Costa F.B."/>
            <person name="Palmisano G."/>
            <person name="Labruna M.B."/>
            <person name="Sa-Nunes A."/>
            <person name="Ribeiro J.M.C."/>
            <person name="Fogaca A.C."/>
        </authorList>
    </citation>
    <scope>NUCLEOTIDE SEQUENCE</scope>
</reference>
<name>A0A1E1XNL3_AMBSC</name>
<organism evidence="1">
    <name type="scientific">Amblyomma sculptum</name>
    <name type="common">Tick</name>
    <dbReference type="NCBI Taxonomy" id="1581419"/>
    <lineage>
        <taxon>Eukaryota</taxon>
        <taxon>Metazoa</taxon>
        <taxon>Ecdysozoa</taxon>
        <taxon>Arthropoda</taxon>
        <taxon>Chelicerata</taxon>
        <taxon>Arachnida</taxon>
        <taxon>Acari</taxon>
        <taxon>Parasitiformes</taxon>
        <taxon>Ixodida</taxon>
        <taxon>Ixodoidea</taxon>
        <taxon>Ixodidae</taxon>
        <taxon>Amblyomminae</taxon>
        <taxon>Amblyomma</taxon>
    </lineage>
</organism>
<feature type="non-terminal residue" evidence="1">
    <location>
        <position position="1"/>
    </location>
</feature>
<dbReference type="AlphaFoldDB" id="A0A1E1XNL3"/>
<accession>A0A1E1XNL3</accession>
<sequence>KFLGVIFQEHLNWSAHVAKLRTDISRTIGLTYKLKDLLPPWLKKQLYYALIHSRLHYCLLVWGTTTKTNLENLHVLQKHCLRQIENVPRRTHS</sequence>
<evidence type="ECO:0000313" key="1">
    <source>
        <dbReference type="EMBL" id="JAU00640.1"/>
    </source>
</evidence>
<proteinExistence type="evidence at transcript level"/>
<protein>
    <submittedName>
        <fullName evidence="1">Putative tick transposon</fullName>
    </submittedName>
</protein>